<comment type="caution">
    <text evidence="3">The sequence shown here is derived from an EMBL/GenBank/DDBJ whole genome shotgun (WGS) entry which is preliminary data.</text>
</comment>
<proteinExistence type="predicted"/>
<dbReference type="Pfam" id="PF13581">
    <property type="entry name" value="HATPase_c_2"/>
    <property type="match status" value="1"/>
</dbReference>
<keyword evidence="1" id="KW-0418">Kinase</keyword>
<dbReference type="SUPFAM" id="SSF55874">
    <property type="entry name" value="ATPase domain of HSP90 chaperone/DNA topoisomerase II/histidine kinase"/>
    <property type="match status" value="1"/>
</dbReference>
<keyword evidence="3" id="KW-0067">ATP-binding</keyword>
<dbReference type="Proteomes" id="UP000749040">
    <property type="component" value="Unassembled WGS sequence"/>
</dbReference>
<reference evidence="3 4" key="1">
    <citation type="submission" date="2021-01" db="EMBL/GenBank/DDBJ databases">
        <title>Streptomyces acididurans sp. nov., isolated from a peat swamp forest soil.</title>
        <authorList>
            <person name="Chantavorakit T."/>
            <person name="Duangmal K."/>
        </authorList>
    </citation>
    <scope>NUCLEOTIDE SEQUENCE [LARGE SCALE GENOMIC DNA]</scope>
    <source>
        <strain evidence="3 4">KK5PA1</strain>
    </source>
</reference>
<keyword evidence="1" id="KW-0808">Transferase</keyword>
<evidence type="ECO:0000256" key="1">
    <source>
        <dbReference type="ARBA" id="ARBA00022527"/>
    </source>
</evidence>
<evidence type="ECO:0000313" key="4">
    <source>
        <dbReference type="Proteomes" id="UP000749040"/>
    </source>
</evidence>
<sequence>MLPVSGAPGEERIVAHRWANYDRNVARVRHELRLQMVKWHVPEGVWEPAVLVLSELFTNSLRHARNPEGHQIETRFELQPRGVRIEVHDANAAKPELREASEDEESGRGLTLVDCVTSGRWGVSDRDGIGKLVWAECVEGNDAEVSP</sequence>
<feature type="domain" description="Histidine kinase/HSP90-like ATPase" evidence="2">
    <location>
        <begin position="23"/>
        <end position="113"/>
    </location>
</feature>
<evidence type="ECO:0000313" key="3">
    <source>
        <dbReference type="EMBL" id="MBM9508055.1"/>
    </source>
</evidence>
<accession>A0ABS2U0J0</accession>
<keyword evidence="1" id="KW-0723">Serine/threonine-protein kinase</keyword>
<dbReference type="GO" id="GO:0005524">
    <property type="term" value="F:ATP binding"/>
    <property type="evidence" value="ECO:0007669"/>
    <property type="project" value="UniProtKB-KW"/>
</dbReference>
<dbReference type="PANTHER" id="PTHR35526">
    <property type="entry name" value="ANTI-SIGMA-F FACTOR RSBW-RELATED"/>
    <property type="match status" value="1"/>
</dbReference>
<keyword evidence="4" id="KW-1185">Reference proteome</keyword>
<dbReference type="RefSeq" id="WP_205359915.1">
    <property type="nucleotide sequence ID" value="NZ_JADKYB010000015.1"/>
</dbReference>
<dbReference type="InterPro" id="IPR050267">
    <property type="entry name" value="Anti-sigma-factor_SerPK"/>
</dbReference>
<dbReference type="EMBL" id="JADKYB010000015">
    <property type="protein sequence ID" value="MBM9508055.1"/>
    <property type="molecule type" value="Genomic_DNA"/>
</dbReference>
<name>A0ABS2U0J0_9ACTN</name>
<organism evidence="3 4">
    <name type="scientific">Actinacidiphila acididurans</name>
    <dbReference type="NCBI Taxonomy" id="2784346"/>
    <lineage>
        <taxon>Bacteria</taxon>
        <taxon>Bacillati</taxon>
        <taxon>Actinomycetota</taxon>
        <taxon>Actinomycetes</taxon>
        <taxon>Kitasatosporales</taxon>
        <taxon>Streptomycetaceae</taxon>
        <taxon>Actinacidiphila</taxon>
    </lineage>
</organism>
<dbReference type="PANTHER" id="PTHR35526:SF3">
    <property type="entry name" value="ANTI-SIGMA-F FACTOR RSBW"/>
    <property type="match status" value="1"/>
</dbReference>
<dbReference type="CDD" id="cd16936">
    <property type="entry name" value="HATPase_RsbW-like"/>
    <property type="match status" value="1"/>
</dbReference>
<keyword evidence="3" id="KW-0547">Nucleotide-binding</keyword>
<gene>
    <name evidence="3" type="ORF">ITX44_26585</name>
</gene>
<evidence type="ECO:0000259" key="2">
    <source>
        <dbReference type="Pfam" id="PF13581"/>
    </source>
</evidence>
<dbReference type="Gene3D" id="3.30.565.10">
    <property type="entry name" value="Histidine kinase-like ATPase, C-terminal domain"/>
    <property type="match status" value="1"/>
</dbReference>
<dbReference type="InterPro" id="IPR003594">
    <property type="entry name" value="HATPase_dom"/>
</dbReference>
<dbReference type="InterPro" id="IPR036890">
    <property type="entry name" value="HATPase_C_sf"/>
</dbReference>
<protein>
    <submittedName>
        <fullName evidence="3">ATP-binding protein</fullName>
    </submittedName>
</protein>